<sequence length="53" mass="5662">MSTDADQIRAQFDALLAEVPDVTHGGADLDDVATRLEQAHDVLVQALESVEKG</sequence>
<name>A0A378TNC6_9MYCO</name>
<accession>A0A378TNC6</accession>
<dbReference type="AlphaFoldDB" id="A0A378TNC6"/>
<protein>
    <submittedName>
        <fullName evidence="1">Uncharacterized protein</fullName>
    </submittedName>
</protein>
<dbReference type="RefSeq" id="WP_170314363.1">
    <property type="nucleotide sequence ID" value="NZ_AP022600.1"/>
</dbReference>
<dbReference type="EMBL" id="UGQT01000001">
    <property type="protein sequence ID" value="STZ62292.1"/>
    <property type="molecule type" value="Genomic_DNA"/>
</dbReference>
<gene>
    <name evidence="1" type="ORF">NCTC10821_05860</name>
</gene>
<evidence type="ECO:0000313" key="2">
    <source>
        <dbReference type="Proteomes" id="UP000254978"/>
    </source>
</evidence>
<evidence type="ECO:0000313" key="1">
    <source>
        <dbReference type="EMBL" id="STZ62292.1"/>
    </source>
</evidence>
<organism evidence="1 2">
    <name type="scientific">Mycolicibacterium tokaiense</name>
    <dbReference type="NCBI Taxonomy" id="39695"/>
    <lineage>
        <taxon>Bacteria</taxon>
        <taxon>Bacillati</taxon>
        <taxon>Actinomycetota</taxon>
        <taxon>Actinomycetes</taxon>
        <taxon>Mycobacteriales</taxon>
        <taxon>Mycobacteriaceae</taxon>
        <taxon>Mycolicibacterium</taxon>
    </lineage>
</organism>
<keyword evidence="2" id="KW-1185">Reference proteome</keyword>
<proteinExistence type="predicted"/>
<dbReference type="Proteomes" id="UP000254978">
    <property type="component" value="Unassembled WGS sequence"/>
</dbReference>
<reference evidence="1 2" key="1">
    <citation type="submission" date="2018-06" db="EMBL/GenBank/DDBJ databases">
        <authorList>
            <consortium name="Pathogen Informatics"/>
            <person name="Doyle S."/>
        </authorList>
    </citation>
    <scope>NUCLEOTIDE SEQUENCE [LARGE SCALE GENOMIC DNA]</scope>
    <source>
        <strain evidence="1 2">NCTC10821</strain>
    </source>
</reference>